<dbReference type="SUPFAM" id="SSF50621">
    <property type="entry name" value="Alanine racemase C-terminal domain-like"/>
    <property type="match status" value="1"/>
</dbReference>
<reference evidence="13" key="1">
    <citation type="journal article" date="2014" name="Int. J. Syst. Evol. Microbiol.">
        <title>Complete genome sequence of Corynebacterium casei LMG S-19264T (=DSM 44701T), isolated from a smear-ripened cheese.</title>
        <authorList>
            <consortium name="US DOE Joint Genome Institute (JGI-PGF)"/>
            <person name="Walter F."/>
            <person name="Albersmeier A."/>
            <person name="Kalinowski J."/>
            <person name="Ruckert C."/>
        </authorList>
    </citation>
    <scope>NUCLEOTIDE SEQUENCE</scope>
    <source>
        <strain evidence="13">VKM Ac-1069</strain>
    </source>
</reference>
<dbReference type="EMBL" id="BSFQ01000060">
    <property type="protein sequence ID" value="GLL15958.1"/>
    <property type="molecule type" value="Genomic_DNA"/>
</dbReference>
<dbReference type="Gene3D" id="3.20.20.10">
    <property type="entry name" value="Alanine racemase"/>
    <property type="match status" value="1"/>
</dbReference>
<comment type="subunit">
    <text evidence="6">Homodimer.</text>
</comment>
<feature type="binding site" evidence="6">
    <location>
        <position position="375"/>
    </location>
    <ligand>
        <name>substrate</name>
    </ligand>
</feature>
<dbReference type="PRINTS" id="PR01181">
    <property type="entry name" value="DAPDCRBXLASE"/>
</dbReference>
<evidence type="ECO:0000256" key="3">
    <source>
        <dbReference type="ARBA" id="ARBA00022898"/>
    </source>
</evidence>
<keyword evidence="5 6" id="KW-0456">Lyase</keyword>
<feature type="binding site" evidence="6">
    <location>
        <position position="371"/>
    </location>
    <ligand>
        <name>substrate</name>
    </ligand>
</feature>
<feature type="binding site" evidence="6">
    <location>
        <position position="439"/>
    </location>
    <ligand>
        <name>substrate</name>
    </ligand>
</feature>
<dbReference type="InterPro" id="IPR022644">
    <property type="entry name" value="De-COase2_N"/>
</dbReference>
<keyword evidence="14" id="KW-1185">Reference proteome</keyword>
<feature type="binding site" evidence="6">
    <location>
        <position position="439"/>
    </location>
    <ligand>
        <name>pyridoxal 5'-phosphate</name>
        <dbReference type="ChEBI" id="CHEBI:597326"/>
    </ligand>
</feature>
<feature type="domain" description="Orn/DAP/Arg decarboxylase 2 N-terminal" evidence="12">
    <location>
        <begin position="74"/>
        <end position="334"/>
    </location>
</feature>
<feature type="domain" description="Orn/DAP/Arg decarboxylase 2 C-terminal" evidence="11">
    <location>
        <begin position="338"/>
        <end position="437"/>
    </location>
</feature>
<feature type="active site" description="Proton donor" evidence="8">
    <location>
        <position position="409"/>
    </location>
</feature>
<dbReference type="InterPro" id="IPR000183">
    <property type="entry name" value="Orn/DAP/Arg_de-COase"/>
</dbReference>
<dbReference type="Pfam" id="PF00278">
    <property type="entry name" value="Orn_DAP_Arg_deC"/>
    <property type="match status" value="1"/>
</dbReference>
<evidence type="ECO:0000256" key="4">
    <source>
        <dbReference type="ARBA" id="ARBA00023154"/>
    </source>
</evidence>
<evidence type="ECO:0000313" key="13">
    <source>
        <dbReference type="EMBL" id="GLL15958.1"/>
    </source>
</evidence>
<dbReference type="HAMAP" id="MF_02120">
    <property type="entry name" value="LysA"/>
    <property type="match status" value="1"/>
</dbReference>
<dbReference type="GO" id="GO:0009089">
    <property type="term" value="P:lysine biosynthetic process via diaminopimelate"/>
    <property type="evidence" value="ECO:0007669"/>
    <property type="project" value="UniProtKB-UniRule"/>
</dbReference>
<dbReference type="PRINTS" id="PR01179">
    <property type="entry name" value="ODADCRBXLASE"/>
</dbReference>
<feature type="modified residue" description="N6-(pyridoxal phosphate)lysine" evidence="6 8">
    <location>
        <position position="97"/>
    </location>
</feature>
<dbReference type="GO" id="GO:0008836">
    <property type="term" value="F:diaminopimelate decarboxylase activity"/>
    <property type="evidence" value="ECO:0007669"/>
    <property type="project" value="UniProtKB-UniRule"/>
</dbReference>
<evidence type="ECO:0000256" key="10">
    <source>
        <dbReference type="SAM" id="MobiDB-lite"/>
    </source>
</evidence>
<organism evidence="13 14">
    <name type="scientific">Pseudonocardia halophobica</name>
    <dbReference type="NCBI Taxonomy" id="29401"/>
    <lineage>
        <taxon>Bacteria</taxon>
        <taxon>Bacillati</taxon>
        <taxon>Actinomycetota</taxon>
        <taxon>Actinomycetes</taxon>
        <taxon>Pseudonocardiales</taxon>
        <taxon>Pseudonocardiaceae</taxon>
        <taxon>Pseudonocardia</taxon>
    </lineage>
</organism>
<dbReference type="InterPro" id="IPR022643">
    <property type="entry name" value="De-COase2_C"/>
</dbReference>
<dbReference type="RefSeq" id="WP_037044678.1">
    <property type="nucleotide sequence ID" value="NZ_BAAAUZ010000068.1"/>
</dbReference>
<accession>A0A9W6P192</accession>
<dbReference type="Gene3D" id="2.40.37.10">
    <property type="entry name" value="Lyase, Ornithine Decarboxylase, Chain A, domain 1"/>
    <property type="match status" value="1"/>
</dbReference>
<dbReference type="InterPro" id="IPR002986">
    <property type="entry name" value="DAP_deCOOHase_LysA"/>
</dbReference>
<comment type="caution">
    <text evidence="13">The sequence shown here is derived from an EMBL/GenBank/DDBJ whole genome shotgun (WGS) entry which is preliminary data.</text>
</comment>
<dbReference type="EC" id="4.1.1.20" evidence="6 7"/>
<name>A0A9W6P192_9PSEU</name>
<dbReference type="GO" id="GO:0030170">
    <property type="term" value="F:pyridoxal phosphate binding"/>
    <property type="evidence" value="ECO:0007669"/>
    <property type="project" value="UniProtKB-UniRule"/>
</dbReference>
<dbReference type="PROSITE" id="PS00879">
    <property type="entry name" value="ODR_DC_2_2"/>
    <property type="match status" value="1"/>
</dbReference>
<comment type="catalytic activity">
    <reaction evidence="6 9">
        <text>meso-2,6-diaminopimelate + H(+) = L-lysine + CO2</text>
        <dbReference type="Rhea" id="RHEA:15101"/>
        <dbReference type="ChEBI" id="CHEBI:15378"/>
        <dbReference type="ChEBI" id="CHEBI:16526"/>
        <dbReference type="ChEBI" id="CHEBI:32551"/>
        <dbReference type="ChEBI" id="CHEBI:57791"/>
        <dbReference type="EC" id="4.1.1.20"/>
    </reaction>
</comment>
<dbReference type="FunFam" id="3.20.20.10:FF:000003">
    <property type="entry name" value="Diaminopimelate decarboxylase"/>
    <property type="match status" value="1"/>
</dbReference>
<dbReference type="Pfam" id="PF02784">
    <property type="entry name" value="Orn_Arg_deC_N"/>
    <property type="match status" value="1"/>
</dbReference>
<feature type="binding site" evidence="6">
    <location>
        <position position="410"/>
    </location>
    <ligand>
        <name>substrate</name>
    </ligand>
</feature>
<keyword evidence="4 6" id="KW-0457">Lysine biosynthesis</keyword>
<keyword evidence="6" id="KW-0028">Amino-acid biosynthesis</keyword>
<evidence type="ECO:0000256" key="6">
    <source>
        <dbReference type="HAMAP-Rule" id="MF_02120"/>
    </source>
</evidence>
<evidence type="ECO:0000256" key="1">
    <source>
        <dbReference type="ARBA" id="ARBA00001933"/>
    </source>
</evidence>
<dbReference type="NCBIfam" id="TIGR01048">
    <property type="entry name" value="lysA"/>
    <property type="match status" value="1"/>
</dbReference>
<comment type="cofactor">
    <cofactor evidence="1 6 8 9">
        <name>pyridoxal 5'-phosphate</name>
        <dbReference type="ChEBI" id="CHEBI:597326"/>
    </cofactor>
</comment>
<gene>
    <name evidence="6 13" type="primary">lysA</name>
    <name evidence="13" type="ORF">GCM10017577_71120</name>
</gene>
<feature type="binding site" evidence="6">
    <location>
        <position position="286"/>
    </location>
    <ligand>
        <name>pyridoxal 5'-phosphate</name>
        <dbReference type="ChEBI" id="CHEBI:597326"/>
    </ligand>
</feature>
<dbReference type="CDD" id="cd06828">
    <property type="entry name" value="PLPDE_III_DapDC"/>
    <property type="match status" value="1"/>
</dbReference>
<dbReference type="AlphaFoldDB" id="A0A9W6P192"/>
<evidence type="ECO:0000256" key="2">
    <source>
        <dbReference type="ARBA" id="ARBA00022793"/>
    </source>
</evidence>
<dbReference type="InterPro" id="IPR009006">
    <property type="entry name" value="Ala_racemase/Decarboxylase_C"/>
</dbReference>
<protein>
    <recommendedName>
        <fullName evidence="6 7">Diaminopimelate decarboxylase</fullName>
        <shortName evidence="6">DAP decarboxylase</shortName>
        <shortName evidence="6">DAPDC</shortName>
        <ecNumber evidence="6 7">4.1.1.20</ecNumber>
    </recommendedName>
</protein>
<evidence type="ECO:0000259" key="11">
    <source>
        <dbReference type="Pfam" id="PF00278"/>
    </source>
</evidence>
<feature type="region of interest" description="Disordered" evidence="10">
    <location>
        <begin position="1"/>
        <end position="25"/>
    </location>
</feature>
<comment type="pathway">
    <text evidence="6 9">Amino-acid biosynthesis; L-lysine biosynthesis via DAP pathway; L-lysine from DL-2,6-diaminopimelate: step 1/1.</text>
</comment>
<dbReference type="PROSITE" id="PS00878">
    <property type="entry name" value="ODR_DC_2_1"/>
    <property type="match status" value="1"/>
</dbReference>
<dbReference type="InterPro" id="IPR022657">
    <property type="entry name" value="De-COase2_CS"/>
</dbReference>
<reference evidence="13" key="2">
    <citation type="submission" date="2023-01" db="EMBL/GenBank/DDBJ databases">
        <authorList>
            <person name="Sun Q."/>
            <person name="Evtushenko L."/>
        </authorList>
    </citation>
    <scope>NUCLEOTIDE SEQUENCE</scope>
    <source>
        <strain evidence="13">VKM Ac-1069</strain>
    </source>
</reference>
<evidence type="ECO:0000256" key="5">
    <source>
        <dbReference type="ARBA" id="ARBA00023239"/>
    </source>
</evidence>
<feature type="binding site" evidence="6">
    <location>
        <begin position="328"/>
        <end position="331"/>
    </location>
    <ligand>
        <name>pyridoxal 5'-phosphate</name>
        <dbReference type="ChEBI" id="CHEBI:597326"/>
    </ligand>
</feature>
<dbReference type="InterPro" id="IPR029066">
    <property type="entry name" value="PLP-binding_barrel"/>
</dbReference>
<dbReference type="PANTHER" id="PTHR43727">
    <property type="entry name" value="DIAMINOPIMELATE DECARBOXYLASE"/>
    <property type="match status" value="1"/>
</dbReference>
<dbReference type="SUPFAM" id="SSF51419">
    <property type="entry name" value="PLP-binding barrel"/>
    <property type="match status" value="1"/>
</dbReference>
<evidence type="ECO:0000256" key="9">
    <source>
        <dbReference type="RuleBase" id="RU003738"/>
    </source>
</evidence>
<sequence length="482" mass="50552">MRAHPAGPLHGGIQAPPETAGPRPTGAAELDHLAPAVWPRNAARGADGALRVAGVDVRELAEQYGTPLFVVDEGDFRSRAAEFAAAFGAESVHYAAKAFLSTEIARWVADEGLSMDVASGGELAVALRAGFPAGRIAMHGNNKSVAELAAAVESGVGRIVLDSFHEIVRLDAVAAERDVVQPVMIRVTVGVEAHTHEFIATAHEDQKFGFSIAGGLESDAAEAARRVLKAGNLQLVGLHSHIGSQIFDTEGFEVAAHRVVRLLADLHREHGAAALADLATLDLGGGIGIAYRPDEDPLSIPALAKELRGIVERECAAAGLDVPEIAVEPGRAIAGPGGITLYEVGTLKEVPLGVGARRYVSVDGGMSDNIRTALYDALYDCRLVSRASAVDSVPGGDRPALSRVVGKHCESGDIVVRDCWLPADLAPGDLLAVAATGAYCYSMASAYNRLPRPAVVAVRDGEARVILRRETDEDLFRLEVGP</sequence>
<evidence type="ECO:0000313" key="14">
    <source>
        <dbReference type="Proteomes" id="UP001143463"/>
    </source>
</evidence>
<proteinExistence type="inferred from homology"/>
<evidence type="ECO:0000256" key="7">
    <source>
        <dbReference type="NCBIfam" id="TIGR01048"/>
    </source>
</evidence>
<feature type="binding site" evidence="6">
    <location>
        <position position="331"/>
    </location>
    <ligand>
        <name>substrate</name>
    </ligand>
</feature>
<evidence type="ECO:0000256" key="8">
    <source>
        <dbReference type="PIRSR" id="PIRSR600183-50"/>
    </source>
</evidence>
<keyword evidence="2 6" id="KW-0210">Decarboxylase</keyword>
<evidence type="ECO:0000259" key="12">
    <source>
        <dbReference type="Pfam" id="PF02784"/>
    </source>
</evidence>
<keyword evidence="3 6" id="KW-0663">Pyridoxal phosphate</keyword>
<dbReference type="InterPro" id="IPR022653">
    <property type="entry name" value="De-COase2_pyr-phos_BS"/>
</dbReference>
<dbReference type="PANTHER" id="PTHR43727:SF2">
    <property type="entry name" value="GROUP IV DECARBOXYLASE"/>
    <property type="match status" value="1"/>
</dbReference>
<comment type="similarity">
    <text evidence="6">Belongs to the Orn/Lys/Arg decarboxylase class-II family. LysA subfamily.</text>
</comment>
<comment type="function">
    <text evidence="6">Specifically catalyzes the decarboxylation of meso-diaminopimelate (meso-DAP) to L-lysine.</text>
</comment>
<dbReference type="Proteomes" id="UP001143463">
    <property type="component" value="Unassembled WGS sequence"/>
</dbReference>